<keyword evidence="3 4" id="KW-0067">ATP-binding</keyword>
<keyword evidence="6" id="KW-0808">Transferase</keyword>
<dbReference type="PROSITE" id="PS00108">
    <property type="entry name" value="PROTEIN_KINASE_ST"/>
    <property type="match status" value="1"/>
</dbReference>
<dbReference type="PANTHER" id="PTHR24361:SF678">
    <property type="entry name" value="SPORULATION-SPECIFIC PROTEIN 1"/>
    <property type="match status" value="1"/>
</dbReference>
<dbReference type="InterPro" id="IPR017441">
    <property type="entry name" value="Protein_kinase_ATP_BS"/>
</dbReference>
<dbReference type="SUPFAM" id="SSF69318">
    <property type="entry name" value="Integrin alpha N-terminal domain"/>
    <property type="match status" value="1"/>
</dbReference>
<keyword evidence="6" id="KW-0418">Kinase</keyword>
<evidence type="ECO:0000256" key="3">
    <source>
        <dbReference type="ARBA" id="ARBA00022840"/>
    </source>
</evidence>
<keyword evidence="2 4" id="KW-0547">Nucleotide-binding</keyword>
<protein>
    <submittedName>
        <fullName evidence="6">Protein kinase</fullName>
    </submittedName>
</protein>
<dbReference type="PANTHER" id="PTHR24361">
    <property type="entry name" value="MITOGEN-ACTIVATED KINASE KINASE KINASE"/>
    <property type="match status" value="1"/>
</dbReference>
<dbReference type="InterPro" id="IPR000719">
    <property type="entry name" value="Prot_kinase_dom"/>
</dbReference>
<dbReference type="PROSITE" id="PS00107">
    <property type="entry name" value="PROTEIN_KINASE_ATP"/>
    <property type="match status" value="1"/>
</dbReference>
<sequence length="1440" mass="155525">MPSRIGRFVIIGRLGAGGMGVVYAAYDPELDRKVAIKLMYPEEGEVGPRRGQALLLREARALAKLSHPNIVAIHDVGVHAGQVFVAMEFVDGRTLRHWLAEAPRAWQTIVDVFVQAGRGLMAAHAAGLVHRDVKPDNLLVGKDGRVRVADFGVARYRDPDEAAWTENGALRMMATVAGRGARIGTPAYMAPEQHENEGVGPHSDQFSFCVALYEALYEVRPFAGKTPHEMVAQIRAGALCRPPEPPRLPGWLDRAVQRGLAAQPASRWPSLSALLSALTPEQGQRRAKWGWRAFYAALVVIGGVALYLGAREWQHRDAREQAELAAAERLEVVTAGVDRLLARGRRSEAEEALRAFVGEPEHRASRAAVDAWLMWADRMDAARDREAALSALVEAYTTLPAKDPREAAIFLRIAELFRVQWRFQELATLAHTAGQRSPQAVHSETWSRLRADAALGLRDVSGFLAEVDGGRAGREREDVAPVLRALNTASFPGVRGEHVVALDLEGDGQDELAVFPRDGERGPVSVRRMNRDLSPMFDLTGDDAIGRVGAVLDSLRRSPDGPAFLLGRRDDTAMLYALDTGKPQIVFTWPYDQLHAAAAADLDGDGLREFYVGTAAYTRKLYRLGPDASGTWQRSVAHPAIDELSSDINALATGDFDGDGRDELAVAVGPWRAYDVRILQAGPDGGLELAARRRIGHVRALTTLRGVGGETLLAIAKDNDAANKLAFSPDTPHGEPPGLYIVRRAGEALETVFFAPFPAADGAQEVGKVRAMFRGDFDGDGRDDLLLRYRAPSRSEAAALLWRQREDGSFVSGLVEHVVPLAVGNFDDDAADEVLVTTPHGDGDALAVLGAGGAPLASVLPPRVHVTPPLVADPSLARAWARAEDLVGFGLYAAAADALARRSALAPSPEDGRAAQQRAAALYEAAGDHARAAASHAVLAQDGNVDAALAAIVSYERALDLDDALCVARTVLASDALTPSQRRLASAASERLTAAVEPRDSIELRFDQPLAPSWQIHEPLALRMDRVRGNLAIDAYADTGDLMTLPIELGDGALGLEIELEVERAEWAAQLAVSVRAPDGEEVMTLGVAASGGGGYLRRHGSFSAPSLHRRLDIAGRPTDDPSTGSHHLLRARLLPHQGMLDVEERGDLAERRSFPLKQTLRPGPHLLVLRASGVEEHGALQLRARLRRVSLVGARLSETAPTAPGSQLARALVTGQLREAATSSAAEELAPLWRAAAAAELGRLDDALAWLSTLDITRPAIRQRLRHLLRGQPTRFLPLMRAAFGAAHGALLREALTNAARMHLDAEQQQMWLSQTVDVDSLPTSDAVQLDTKAELLTMRAAAWQAAGELEQAAADLDAATTLRASHSDEPDDRLAELELLVAEVAAARHRPDEAMAAATRALARSREPTAMKERLRLHPRLQAMQADPRWHRLLSARP</sequence>
<evidence type="ECO:0000256" key="2">
    <source>
        <dbReference type="ARBA" id="ARBA00022741"/>
    </source>
</evidence>
<proteinExistence type="predicted"/>
<keyword evidence="1" id="KW-0732">Signal</keyword>
<name>A0ABT5DRK0_9BACT</name>
<dbReference type="InterPro" id="IPR008271">
    <property type="entry name" value="Ser/Thr_kinase_AS"/>
</dbReference>
<dbReference type="InterPro" id="IPR028994">
    <property type="entry name" value="Integrin_alpha_N"/>
</dbReference>
<dbReference type="SUPFAM" id="SSF56112">
    <property type="entry name" value="Protein kinase-like (PK-like)"/>
    <property type="match status" value="1"/>
</dbReference>
<dbReference type="SMART" id="SM00220">
    <property type="entry name" value="S_TKc"/>
    <property type="match status" value="1"/>
</dbReference>
<dbReference type="RefSeq" id="WP_272084695.1">
    <property type="nucleotide sequence ID" value="NZ_JAQNDL010000001.1"/>
</dbReference>
<dbReference type="Gene3D" id="1.10.510.10">
    <property type="entry name" value="Transferase(Phosphotransferase) domain 1"/>
    <property type="match status" value="1"/>
</dbReference>
<gene>
    <name evidence="6" type="ORF">POL25_05065</name>
</gene>
<dbReference type="EMBL" id="JAQNDL010000001">
    <property type="protein sequence ID" value="MDC0716250.1"/>
    <property type="molecule type" value="Genomic_DNA"/>
</dbReference>
<dbReference type="Gene3D" id="2.130.10.130">
    <property type="entry name" value="Integrin alpha, N-terminal"/>
    <property type="match status" value="1"/>
</dbReference>
<dbReference type="Proteomes" id="UP001221686">
    <property type="component" value="Unassembled WGS sequence"/>
</dbReference>
<dbReference type="CDD" id="cd14014">
    <property type="entry name" value="STKc_PknB_like"/>
    <property type="match status" value="1"/>
</dbReference>
<dbReference type="PROSITE" id="PS50011">
    <property type="entry name" value="PROTEIN_KINASE_DOM"/>
    <property type="match status" value="1"/>
</dbReference>
<evidence type="ECO:0000259" key="5">
    <source>
        <dbReference type="PROSITE" id="PS50011"/>
    </source>
</evidence>
<feature type="domain" description="Protein kinase" evidence="5">
    <location>
        <begin position="8"/>
        <end position="279"/>
    </location>
</feature>
<accession>A0ABT5DRK0</accession>
<dbReference type="SUPFAM" id="SSF48452">
    <property type="entry name" value="TPR-like"/>
    <property type="match status" value="1"/>
</dbReference>
<dbReference type="Gene3D" id="3.30.200.20">
    <property type="entry name" value="Phosphorylase Kinase, domain 1"/>
    <property type="match status" value="1"/>
</dbReference>
<dbReference type="InterPro" id="IPR011009">
    <property type="entry name" value="Kinase-like_dom_sf"/>
</dbReference>
<dbReference type="InterPro" id="IPR011990">
    <property type="entry name" value="TPR-like_helical_dom_sf"/>
</dbReference>
<dbReference type="Pfam" id="PF00069">
    <property type="entry name" value="Pkinase"/>
    <property type="match status" value="1"/>
</dbReference>
<dbReference type="InterPro" id="IPR013517">
    <property type="entry name" value="FG-GAP"/>
</dbReference>
<dbReference type="InterPro" id="IPR053235">
    <property type="entry name" value="Ser_Thr_kinase"/>
</dbReference>
<dbReference type="GO" id="GO:0016301">
    <property type="term" value="F:kinase activity"/>
    <property type="evidence" value="ECO:0007669"/>
    <property type="project" value="UniProtKB-KW"/>
</dbReference>
<comment type="caution">
    <text evidence="6">The sequence shown here is derived from an EMBL/GenBank/DDBJ whole genome shotgun (WGS) entry which is preliminary data.</text>
</comment>
<evidence type="ECO:0000313" key="7">
    <source>
        <dbReference type="Proteomes" id="UP001221686"/>
    </source>
</evidence>
<organism evidence="6 7">
    <name type="scientific">Nannocystis bainbridge</name>
    <dbReference type="NCBI Taxonomy" id="2995303"/>
    <lineage>
        <taxon>Bacteria</taxon>
        <taxon>Pseudomonadati</taxon>
        <taxon>Myxococcota</taxon>
        <taxon>Polyangia</taxon>
        <taxon>Nannocystales</taxon>
        <taxon>Nannocystaceae</taxon>
        <taxon>Nannocystis</taxon>
    </lineage>
</organism>
<dbReference type="Pfam" id="PF13517">
    <property type="entry name" value="FG-GAP_3"/>
    <property type="match status" value="1"/>
</dbReference>
<keyword evidence="7" id="KW-1185">Reference proteome</keyword>
<evidence type="ECO:0000256" key="1">
    <source>
        <dbReference type="ARBA" id="ARBA00022729"/>
    </source>
</evidence>
<feature type="binding site" evidence="4">
    <location>
        <position position="37"/>
    </location>
    <ligand>
        <name>ATP</name>
        <dbReference type="ChEBI" id="CHEBI:30616"/>
    </ligand>
</feature>
<reference evidence="6 7" key="1">
    <citation type="submission" date="2022-11" db="EMBL/GenBank/DDBJ databases">
        <title>Minimal conservation of predation-associated metabolite biosynthetic gene clusters underscores biosynthetic potential of Myxococcota including descriptions for ten novel species: Archangium lansinium sp. nov., Myxococcus landrumus sp. nov., Nannocystis bai.</title>
        <authorList>
            <person name="Ahearne A."/>
            <person name="Stevens C."/>
            <person name="Dowd S."/>
        </authorList>
    </citation>
    <scope>NUCLEOTIDE SEQUENCE [LARGE SCALE GENOMIC DNA]</scope>
    <source>
        <strain evidence="6 7">BB15-2</strain>
    </source>
</reference>
<evidence type="ECO:0000313" key="6">
    <source>
        <dbReference type="EMBL" id="MDC0716250.1"/>
    </source>
</evidence>
<evidence type="ECO:0000256" key="4">
    <source>
        <dbReference type="PROSITE-ProRule" id="PRU10141"/>
    </source>
</evidence>